<proteinExistence type="predicted"/>
<accession>A0ABQ9GKV5</accession>
<evidence type="ECO:0000313" key="2">
    <source>
        <dbReference type="Proteomes" id="UP001159363"/>
    </source>
</evidence>
<evidence type="ECO:0000313" key="1">
    <source>
        <dbReference type="EMBL" id="KAJ8872657.1"/>
    </source>
</evidence>
<reference evidence="1 2" key="1">
    <citation type="submission" date="2023-02" db="EMBL/GenBank/DDBJ databases">
        <title>LHISI_Scaffold_Assembly.</title>
        <authorList>
            <person name="Stuart O.P."/>
            <person name="Cleave R."/>
            <person name="Magrath M.J.L."/>
            <person name="Mikheyev A.S."/>
        </authorList>
    </citation>
    <scope>NUCLEOTIDE SEQUENCE [LARGE SCALE GENOMIC DNA]</scope>
    <source>
        <strain evidence="1">Daus_M_001</strain>
        <tissue evidence="1">Leg muscle</tissue>
    </source>
</reference>
<sequence length="73" mass="8592">MPCDQTINASTYCETLKRLQKAIHNHRRVLVSDVWEHLVYRICIAPGDYHIFTKSKEFLEKITLLAENTEDLM</sequence>
<organism evidence="1 2">
    <name type="scientific">Dryococelus australis</name>
    <dbReference type="NCBI Taxonomy" id="614101"/>
    <lineage>
        <taxon>Eukaryota</taxon>
        <taxon>Metazoa</taxon>
        <taxon>Ecdysozoa</taxon>
        <taxon>Arthropoda</taxon>
        <taxon>Hexapoda</taxon>
        <taxon>Insecta</taxon>
        <taxon>Pterygota</taxon>
        <taxon>Neoptera</taxon>
        <taxon>Polyneoptera</taxon>
        <taxon>Phasmatodea</taxon>
        <taxon>Verophasmatodea</taxon>
        <taxon>Anareolatae</taxon>
        <taxon>Phasmatidae</taxon>
        <taxon>Eurycanthinae</taxon>
        <taxon>Dryococelus</taxon>
    </lineage>
</organism>
<keyword evidence="2" id="KW-1185">Reference proteome</keyword>
<gene>
    <name evidence="1" type="ORF">PR048_026266</name>
</gene>
<comment type="caution">
    <text evidence="1">The sequence shown here is derived from an EMBL/GenBank/DDBJ whole genome shotgun (WGS) entry which is preliminary data.</text>
</comment>
<protein>
    <submittedName>
        <fullName evidence="1">Uncharacterized protein</fullName>
    </submittedName>
</protein>
<dbReference type="EMBL" id="JARBHB010000011">
    <property type="protein sequence ID" value="KAJ8872657.1"/>
    <property type="molecule type" value="Genomic_DNA"/>
</dbReference>
<dbReference type="Proteomes" id="UP001159363">
    <property type="component" value="Chromosome 10"/>
</dbReference>
<name>A0ABQ9GKV5_9NEOP</name>